<evidence type="ECO:0000313" key="2">
    <source>
        <dbReference type="EMBL" id="GJS88767.1"/>
    </source>
</evidence>
<dbReference type="EMBL" id="BQNB010011299">
    <property type="protein sequence ID" value="GJS88767.1"/>
    <property type="molecule type" value="Genomic_DNA"/>
</dbReference>
<proteinExistence type="predicted"/>
<feature type="region of interest" description="Disordered" evidence="1">
    <location>
        <begin position="96"/>
        <end position="131"/>
    </location>
</feature>
<keyword evidence="3" id="KW-1185">Reference proteome</keyword>
<accession>A0ABQ4ZIH9</accession>
<feature type="compositionally biased region" description="Basic and acidic residues" evidence="1">
    <location>
        <begin position="166"/>
        <end position="176"/>
    </location>
</feature>
<reference evidence="2" key="1">
    <citation type="journal article" date="2022" name="Int. J. Mol. Sci.">
        <title>Draft Genome of Tanacetum Coccineum: Genomic Comparison of Closely Related Tanacetum-Family Plants.</title>
        <authorList>
            <person name="Yamashiro T."/>
            <person name="Shiraishi A."/>
            <person name="Nakayama K."/>
            <person name="Satake H."/>
        </authorList>
    </citation>
    <scope>NUCLEOTIDE SEQUENCE</scope>
</reference>
<evidence type="ECO:0000256" key="1">
    <source>
        <dbReference type="SAM" id="MobiDB-lite"/>
    </source>
</evidence>
<reference evidence="2" key="2">
    <citation type="submission" date="2022-01" db="EMBL/GenBank/DDBJ databases">
        <authorList>
            <person name="Yamashiro T."/>
            <person name="Shiraishi A."/>
            <person name="Satake H."/>
            <person name="Nakayama K."/>
        </authorList>
    </citation>
    <scope>NUCLEOTIDE SEQUENCE</scope>
</reference>
<feature type="compositionally biased region" description="Polar residues" evidence="1">
    <location>
        <begin position="212"/>
        <end position="221"/>
    </location>
</feature>
<dbReference type="Proteomes" id="UP001151760">
    <property type="component" value="Unassembled WGS sequence"/>
</dbReference>
<protein>
    <submittedName>
        <fullName evidence="2">Uncharacterized protein</fullName>
    </submittedName>
</protein>
<comment type="caution">
    <text evidence="2">The sequence shown here is derived from an EMBL/GenBank/DDBJ whole genome shotgun (WGS) entry which is preliminary data.</text>
</comment>
<gene>
    <name evidence="2" type="ORF">Tco_0771403</name>
</gene>
<name>A0ABQ4ZIH9_9ASTR</name>
<feature type="region of interest" description="Disordered" evidence="1">
    <location>
        <begin position="166"/>
        <end position="221"/>
    </location>
</feature>
<organism evidence="2 3">
    <name type="scientific">Tanacetum coccineum</name>
    <dbReference type="NCBI Taxonomy" id="301880"/>
    <lineage>
        <taxon>Eukaryota</taxon>
        <taxon>Viridiplantae</taxon>
        <taxon>Streptophyta</taxon>
        <taxon>Embryophyta</taxon>
        <taxon>Tracheophyta</taxon>
        <taxon>Spermatophyta</taxon>
        <taxon>Magnoliopsida</taxon>
        <taxon>eudicotyledons</taxon>
        <taxon>Gunneridae</taxon>
        <taxon>Pentapetalae</taxon>
        <taxon>asterids</taxon>
        <taxon>campanulids</taxon>
        <taxon>Asterales</taxon>
        <taxon>Asteraceae</taxon>
        <taxon>Asteroideae</taxon>
        <taxon>Anthemideae</taxon>
        <taxon>Anthemidinae</taxon>
        <taxon>Tanacetum</taxon>
    </lineage>
</organism>
<feature type="compositionally biased region" description="Low complexity" evidence="1">
    <location>
        <begin position="182"/>
        <end position="194"/>
    </location>
</feature>
<evidence type="ECO:0000313" key="3">
    <source>
        <dbReference type="Proteomes" id="UP001151760"/>
    </source>
</evidence>
<sequence>MVDKETKSTMREFAANDEADYYSGITSIMKNGKNAYELKGKFLDDFHKNAFSRTHGEDAVEHIEYFLNIGIGYRQKDEKRSQIGQNRARIWKELKKSKVKAKVNPDKVKSKPKSTPTKSKSKEKSKQSQNTTLGTEFAKSLKLDFKDLKTKVILCDHVLHPLAPHYERKTRSDHGTKRCRQSNPSSSSNALDHSSSSHHVDENVDENDESSHSNTPSPSQLINYFSNVVPRVFENPPYENQIMHTYQTEILNHQSQHQDEHRKGLRSIGRALKNAMRGSKK</sequence>